<dbReference type="AlphaFoldDB" id="A0A9P7Y3U0"/>
<organism evidence="2 3">
    <name type="scientific">Linnemannia hyalina</name>
    <dbReference type="NCBI Taxonomy" id="64524"/>
    <lineage>
        <taxon>Eukaryota</taxon>
        <taxon>Fungi</taxon>
        <taxon>Fungi incertae sedis</taxon>
        <taxon>Mucoromycota</taxon>
        <taxon>Mortierellomycotina</taxon>
        <taxon>Mortierellomycetes</taxon>
        <taxon>Mortierellales</taxon>
        <taxon>Mortierellaceae</taxon>
        <taxon>Linnemannia</taxon>
    </lineage>
</organism>
<protein>
    <submittedName>
        <fullName evidence="2">Uncharacterized protein</fullName>
    </submittedName>
</protein>
<proteinExistence type="predicted"/>
<sequence length="406" mass="45830">MQKTSLLTQTRKHDLSISGNLQQETTELEIGVETGLDVSVGIINAQNVQLPAASPDMPDLQELLFDHAVDMLKRYQQQKDKEKDATLVKDAQVAMSRVLNTMSPRAVQHFTRKKEDQPYSEVLHEHDVTYLARKVLLDRAGLVAQYPLDELLPKKVIMQDKVFRIVEYLCHIVCSPPYKTTDPSENDCLLIWAQVFGIIADKVSILSGERMLESSKLLRRQQAAEFGDLCDTGRKVDLAFAFKDIEISNIEFKRPNLPTQSIIIQSRKNIRLGRCIQEIHKGYGVQDPSVIMGDVSGSVGMFHQLARMDEIWIAGKMVKSTVQIPTTPGSLESFLESNSLALIWNYTEYLERQGPRTKQAKEHHDRDSEMGAFSEAVSCSRPTTPPRKVKPFSDVVTFSPSKKRGM</sequence>
<dbReference type="Proteomes" id="UP000707451">
    <property type="component" value="Unassembled WGS sequence"/>
</dbReference>
<dbReference type="OrthoDB" id="2444920at2759"/>
<name>A0A9P7Y3U0_9FUNG</name>
<evidence type="ECO:0000256" key="1">
    <source>
        <dbReference type="SAM" id="MobiDB-lite"/>
    </source>
</evidence>
<feature type="region of interest" description="Disordered" evidence="1">
    <location>
        <begin position="355"/>
        <end position="406"/>
    </location>
</feature>
<dbReference type="EMBL" id="JAHRHY010000001">
    <property type="protein sequence ID" value="KAG9072242.1"/>
    <property type="molecule type" value="Genomic_DNA"/>
</dbReference>
<feature type="compositionally biased region" description="Basic and acidic residues" evidence="1">
    <location>
        <begin position="355"/>
        <end position="369"/>
    </location>
</feature>
<gene>
    <name evidence="2" type="ORF">KI688_000011</name>
</gene>
<reference evidence="2" key="1">
    <citation type="submission" date="2021-06" db="EMBL/GenBank/DDBJ databases">
        <title>Genome Sequence of Mortierella hyaline Strain SCG-10, a Cold-Adapted, Nitrate-Reducing Fungus Isolated from Soil in Minnesota, USA.</title>
        <authorList>
            <person name="Aldossari N."/>
        </authorList>
    </citation>
    <scope>NUCLEOTIDE SEQUENCE</scope>
    <source>
        <strain evidence="2">SCG-10</strain>
    </source>
</reference>
<accession>A0A9P7Y3U0</accession>
<comment type="caution">
    <text evidence="2">The sequence shown here is derived from an EMBL/GenBank/DDBJ whole genome shotgun (WGS) entry which is preliminary data.</text>
</comment>
<keyword evidence="3" id="KW-1185">Reference proteome</keyword>
<evidence type="ECO:0000313" key="3">
    <source>
        <dbReference type="Proteomes" id="UP000707451"/>
    </source>
</evidence>
<evidence type="ECO:0000313" key="2">
    <source>
        <dbReference type="EMBL" id="KAG9072242.1"/>
    </source>
</evidence>